<proteinExistence type="predicted"/>
<organism evidence="2 3">
    <name type="scientific">Roseovarius pacificus</name>
    <dbReference type="NCBI Taxonomy" id="337701"/>
    <lineage>
        <taxon>Bacteria</taxon>
        <taxon>Pseudomonadati</taxon>
        <taxon>Pseudomonadota</taxon>
        <taxon>Alphaproteobacteria</taxon>
        <taxon>Rhodobacterales</taxon>
        <taxon>Roseobacteraceae</taxon>
        <taxon>Roseovarius</taxon>
    </lineage>
</organism>
<evidence type="ECO:0000259" key="1">
    <source>
        <dbReference type="Pfam" id="PF02627"/>
    </source>
</evidence>
<dbReference type="Pfam" id="PF02627">
    <property type="entry name" value="CMD"/>
    <property type="match status" value="1"/>
</dbReference>
<dbReference type="Gene3D" id="1.20.1290.10">
    <property type="entry name" value="AhpD-like"/>
    <property type="match status" value="1"/>
</dbReference>
<dbReference type="InterPro" id="IPR052512">
    <property type="entry name" value="4CMD/NDH-1_regulator"/>
</dbReference>
<sequence>MGIDPKDESELFNKGLGIRRDVLGAAHVERSLSAADDFTAPVQRLVTEYCWGEIWGRSGLPRETRSIINLAMLSALNRPHEVRLHVRGALNNGVSRETIQEIILQVAIYCGVPAALDSMKVCTEVFREMDEEATASN</sequence>
<dbReference type="SUPFAM" id="SSF69118">
    <property type="entry name" value="AhpD-like"/>
    <property type="match status" value="1"/>
</dbReference>
<reference evidence="2 3" key="1">
    <citation type="submission" date="2016-11" db="EMBL/GenBank/DDBJ databases">
        <authorList>
            <person name="Jaros S."/>
            <person name="Januszkiewicz K."/>
            <person name="Wedrychowicz H."/>
        </authorList>
    </citation>
    <scope>NUCLEOTIDE SEQUENCE [LARGE SCALE GENOMIC DNA]</scope>
    <source>
        <strain evidence="2 3">DSM 29589</strain>
    </source>
</reference>
<dbReference type="PANTHER" id="PTHR33570:SF2">
    <property type="entry name" value="CARBOXYMUCONOLACTONE DECARBOXYLASE-LIKE DOMAIN-CONTAINING PROTEIN"/>
    <property type="match status" value="1"/>
</dbReference>
<dbReference type="InterPro" id="IPR003779">
    <property type="entry name" value="CMD-like"/>
</dbReference>
<evidence type="ECO:0000313" key="3">
    <source>
        <dbReference type="Proteomes" id="UP000183974"/>
    </source>
</evidence>
<dbReference type="EMBL" id="FRBR01000002">
    <property type="protein sequence ID" value="SHL42073.1"/>
    <property type="molecule type" value="Genomic_DNA"/>
</dbReference>
<dbReference type="PANTHER" id="PTHR33570">
    <property type="entry name" value="4-CARBOXYMUCONOLACTONE DECARBOXYLASE FAMILY PROTEIN"/>
    <property type="match status" value="1"/>
</dbReference>
<accession>A0A1M7AGZ8</accession>
<dbReference type="AlphaFoldDB" id="A0A1M7AGZ8"/>
<dbReference type="InterPro" id="IPR029032">
    <property type="entry name" value="AhpD-like"/>
</dbReference>
<keyword evidence="3" id="KW-1185">Reference proteome</keyword>
<evidence type="ECO:0000313" key="2">
    <source>
        <dbReference type="EMBL" id="SHL42073.1"/>
    </source>
</evidence>
<dbReference type="OrthoDB" id="7507676at2"/>
<dbReference type="GO" id="GO:0051920">
    <property type="term" value="F:peroxiredoxin activity"/>
    <property type="evidence" value="ECO:0007669"/>
    <property type="project" value="InterPro"/>
</dbReference>
<dbReference type="RefSeq" id="WP_073034013.1">
    <property type="nucleotide sequence ID" value="NZ_BMLR01000002.1"/>
</dbReference>
<gene>
    <name evidence="2" type="ORF">SAMN05444398_102329</name>
</gene>
<name>A0A1M7AGZ8_9RHOB</name>
<feature type="domain" description="Carboxymuconolactone decarboxylase-like" evidence="1">
    <location>
        <begin position="42"/>
        <end position="122"/>
    </location>
</feature>
<dbReference type="Proteomes" id="UP000183974">
    <property type="component" value="Unassembled WGS sequence"/>
</dbReference>
<dbReference type="STRING" id="337701.SAMN05444398_102329"/>
<protein>
    <submittedName>
        <fullName evidence="2">4-carboxymuconolactone decarboxylase</fullName>
    </submittedName>
</protein>